<proteinExistence type="predicted"/>
<name>A0A0D2NAY3_HYPSF</name>
<feature type="compositionally biased region" description="Low complexity" evidence="1">
    <location>
        <begin position="82"/>
        <end position="98"/>
    </location>
</feature>
<keyword evidence="3" id="KW-1185">Reference proteome</keyword>
<dbReference type="Proteomes" id="UP000054270">
    <property type="component" value="Unassembled WGS sequence"/>
</dbReference>
<dbReference type="AlphaFoldDB" id="A0A0D2NAY3"/>
<sequence>MRTVHEMWPLSPSISAPSLPLFLSSSPLFAAACALSTPLPRRARRPPCSPSLKLAVHRARPPSSSLSTVLALPRACRPPRSPNARPSSSSPSATLAPPLSSPPPTLAAPHARPRPQRSTPCAHKPSGALIVPCAARPVIAPPPSVPRPHYPAFSALSTLPAPCARRFPRSLLPAVPRPITRTYHTCPTSDPALPTPRCVPSLAVLRPPSTRSSRPPAVRARPVIRVAPSYPSCTPPPGLVPPISTARILSTSLAPHNVPSRPALRVPPPPRTIIPRPPYCARPPRFRISLHIVWSRSPSPPLVDARRPPQNTYFIFTLYLCHHPRSPLALRTFLSLLHAAAASSYEDAINRQSNDIGVAARHQDRQRLEDAGGNGWESAWLGKDISSSGPSLMKDTLLWVCMPRPSKNPHPGLGARGFDCLPFGNIHPTTLRTRRSARREAGRPPPNREHARVVGDGLIGQQRISYTERQGHDCARSACSGCPLQTVSVHAQPRNTESIRSPGARASAWRLGYVFSPCHEPATADSYPVTYLPGSRPARALTPKRKYWCCLKPIFRLQPYFLVVPRLWVLCRAFSAAPLPSGASFAVDTAPNVRTTA</sequence>
<dbReference type="STRING" id="945553.A0A0D2NAY3"/>
<reference evidence="3" key="1">
    <citation type="submission" date="2014-04" db="EMBL/GenBank/DDBJ databases">
        <title>Evolutionary Origins and Diversification of the Mycorrhizal Mutualists.</title>
        <authorList>
            <consortium name="DOE Joint Genome Institute"/>
            <consortium name="Mycorrhizal Genomics Consortium"/>
            <person name="Kohler A."/>
            <person name="Kuo A."/>
            <person name="Nagy L.G."/>
            <person name="Floudas D."/>
            <person name="Copeland A."/>
            <person name="Barry K.W."/>
            <person name="Cichocki N."/>
            <person name="Veneault-Fourrey C."/>
            <person name="LaButti K."/>
            <person name="Lindquist E.A."/>
            <person name="Lipzen A."/>
            <person name="Lundell T."/>
            <person name="Morin E."/>
            <person name="Murat C."/>
            <person name="Riley R."/>
            <person name="Ohm R."/>
            <person name="Sun H."/>
            <person name="Tunlid A."/>
            <person name="Henrissat B."/>
            <person name="Grigoriev I.V."/>
            <person name="Hibbett D.S."/>
            <person name="Martin F."/>
        </authorList>
    </citation>
    <scope>NUCLEOTIDE SEQUENCE [LARGE SCALE GENOMIC DNA]</scope>
    <source>
        <strain evidence="3">FD-334 SS-4</strain>
    </source>
</reference>
<gene>
    <name evidence="2" type="ORF">HYPSUDRAFT_207130</name>
</gene>
<dbReference type="PROSITE" id="PS51257">
    <property type="entry name" value="PROKAR_LIPOPROTEIN"/>
    <property type="match status" value="1"/>
</dbReference>
<evidence type="ECO:0000313" key="3">
    <source>
        <dbReference type="Proteomes" id="UP000054270"/>
    </source>
</evidence>
<organism evidence="2 3">
    <name type="scientific">Hypholoma sublateritium (strain FD-334 SS-4)</name>
    <dbReference type="NCBI Taxonomy" id="945553"/>
    <lineage>
        <taxon>Eukaryota</taxon>
        <taxon>Fungi</taxon>
        <taxon>Dikarya</taxon>
        <taxon>Basidiomycota</taxon>
        <taxon>Agaricomycotina</taxon>
        <taxon>Agaricomycetes</taxon>
        <taxon>Agaricomycetidae</taxon>
        <taxon>Agaricales</taxon>
        <taxon>Agaricineae</taxon>
        <taxon>Strophariaceae</taxon>
        <taxon>Hypholoma</taxon>
    </lineage>
</organism>
<evidence type="ECO:0000256" key="1">
    <source>
        <dbReference type="SAM" id="MobiDB-lite"/>
    </source>
</evidence>
<feature type="region of interest" description="Disordered" evidence="1">
    <location>
        <begin position="52"/>
        <end position="123"/>
    </location>
</feature>
<protein>
    <submittedName>
        <fullName evidence="2">Uncharacterized protein</fullName>
    </submittedName>
</protein>
<accession>A0A0D2NAY3</accession>
<dbReference type="EMBL" id="KN817623">
    <property type="protein sequence ID" value="KJA16334.1"/>
    <property type="molecule type" value="Genomic_DNA"/>
</dbReference>
<evidence type="ECO:0000313" key="2">
    <source>
        <dbReference type="EMBL" id="KJA16334.1"/>
    </source>
</evidence>